<accession>A0AAN6SPL3</accession>
<evidence type="ECO:0000313" key="2">
    <source>
        <dbReference type="Proteomes" id="UP001303115"/>
    </source>
</evidence>
<reference evidence="2" key="1">
    <citation type="journal article" date="2023" name="Mol. Phylogenet. Evol.">
        <title>Genome-scale phylogeny and comparative genomics of the fungal order Sordariales.</title>
        <authorList>
            <person name="Hensen N."/>
            <person name="Bonometti L."/>
            <person name="Westerberg I."/>
            <person name="Brannstrom I.O."/>
            <person name="Guillou S."/>
            <person name="Cros-Aarteil S."/>
            <person name="Calhoun S."/>
            <person name="Haridas S."/>
            <person name="Kuo A."/>
            <person name="Mondo S."/>
            <person name="Pangilinan J."/>
            <person name="Riley R."/>
            <person name="LaButti K."/>
            <person name="Andreopoulos B."/>
            <person name="Lipzen A."/>
            <person name="Chen C."/>
            <person name="Yan M."/>
            <person name="Daum C."/>
            <person name="Ng V."/>
            <person name="Clum A."/>
            <person name="Steindorff A."/>
            <person name="Ohm R.A."/>
            <person name="Martin F."/>
            <person name="Silar P."/>
            <person name="Natvig D.O."/>
            <person name="Lalanne C."/>
            <person name="Gautier V."/>
            <person name="Ament-Velasquez S.L."/>
            <person name="Kruys A."/>
            <person name="Hutchinson M.I."/>
            <person name="Powell A.J."/>
            <person name="Barry K."/>
            <person name="Miller A.N."/>
            <person name="Grigoriev I.V."/>
            <person name="Debuchy R."/>
            <person name="Gladieux P."/>
            <person name="Hiltunen Thoren M."/>
            <person name="Johannesson H."/>
        </authorList>
    </citation>
    <scope>NUCLEOTIDE SEQUENCE [LARGE SCALE GENOMIC DNA]</scope>
    <source>
        <strain evidence="2">CBS 284.82</strain>
    </source>
</reference>
<organism evidence="1 2">
    <name type="scientific">Parachaetomium inaequale</name>
    <dbReference type="NCBI Taxonomy" id="2588326"/>
    <lineage>
        <taxon>Eukaryota</taxon>
        <taxon>Fungi</taxon>
        <taxon>Dikarya</taxon>
        <taxon>Ascomycota</taxon>
        <taxon>Pezizomycotina</taxon>
        <taxon>Sordariomycetes</taxon>
        <taxon>Sordariomycetidae</taxon>
        <taxon>Sordariales</taxon>
        <taxon>Chaetomiaceae</taxon>
        <taxon>Parachaetomium</taxon>
    </lineage>
</organism>
<protein>
    <submittedName>
        <fullName evidence="1">Uncharacterized protein</fullName>
    </submittedName>
</protein>
<sequence>MTNPVRPDSERPKVVSILYANYLLTTILSSDDLLTIHPYSAYKAHGLESYEASKVDSSRCTEYVRFKRSNYDILGAISCGIDSIEELERVEREEAEALAALDAQTNPPLSSATPPLLDNNFVLS</sequence>
<evidence type="ECO:0000313" key="1">
    <source>
        <dbReference type="EMBL" id="KAK4034933.1"/>
    </source>
</evidence>
<keyword evidence="2" id="KW-1185">Reference proteome</keyword>
<dbReference type="EMBL" id="MU854460">
    <property type="protein sequence ID" value="KAK4034933.1"/>
    <property type="molecule type" value="Genomic_DNA"/>
</dbReference>
<dbReference type="AlphaFoldDB" id="A0AAN6SPL3"/>
<proteinExistence type="predicted"/>
<comment type="caution">
    <text evidence="1">The sequence shown here is derived from an EMBL/GenBank/DDBJ whole genome shotgun (WGS) entry which is preliminary data.</text>
</comment>
<gene>
    <name evidence="1" type="ORF">C8A01DRAFT_48764</name>
</gene>
<dbReference type="Proteomes" id="UP001303115">
    <property type="component" value="Unassembled WGS sequence"/>
</dbReference>
<name>A0AAN6SPL3_9PEZI</name>